<gene>
    <name evidence="1" type="ORF">TKK_010413</name>
</gene>
<organism evidence="1 2">
    <name type="scientific">Trichogramma kaykai</name>
    <dbReference type="NCBI Taxonomy" id="54128"/>
    <lineage>
        <taxon>Eukaryota</taxon>
        <taxon>Metazoa</taxon>
        <taxon>Ecdysozoa</taxon>
        <taxon>Arthropoda</taxon>
        <taxon>Hexapoda</taxon>
        <taxon>Insecta</taxon>
        <taxon>Pterygota</taxon>
        <taxon>Neoptera</taxon>
        <taxon>Endopterygota</taxon>
        <taxon>Hymenoptera</taxon>
        <taxon>Apocrita</taxon>
        <taxon>Proctotrupomorpha</taxon>
        <taxon>Chalcidoidea</taxon>
        <taxon>Trichogrammatidae</taxon>
        <taxon>Trichogramma</taxon>
    </lineage>
</organism>
<name>A0ABD2WRH6_9HYME</name>
<keyword evidence="2" id="KW-1185">Reference proteome</keyword>
<dbReference type="Proteomes" id="UP001627154">
    <property type="component" value="Unassembled WGS sequence"/>
</dbReference>
<comment type="caution">
    <text evidence="1">The sequence shown here is derived from an EMBL/GenBank/DDBJ whole genome shotgun (WGS) entry which is preliminary data.</text>
</comment>
<evidence type="ECO:0000313" key="2">
    <source>
        <dbReference type="Proteomes" id="UP001627154"/>
    </source>
</evidence>
<accession>A0ABD2WRH6</accession>
<reference evidence="1 2" key="1">
    <citation type="journal article" date="2024" name="bioRxiv">
        <title>A reference genome for Trichogramma kaykai: A tiny desert-dwelling parasitoid wasp with competing sex-ratio distorters.</title>
        <authorList>
            <person name="Culotta J."/>
            <person name="Lindsey A.R."/>
        </authorList>
    </citation>
    <scope>NUCLEOTIDE SEQUENCE [LARGE SCALE GENOMIC DNA]</scope>
    <source>
        <strain evidence="1 2">KSX58</strain>
    </source>
</reference>
<evidence type="ECO:0000313" key="1">
    <source>
        <dbReference type="EMBL" id="KAL3395602.1"/>
    </source>
</evidence>
<dbReference type="EMBL" id="JBJJXI010000080">
    <property type="protein sequence ID" value="KAL3395602.1"/>
    <property type="molecule type" value="Genomic_DNA"/>
</dbReference>
<proteinExistence type="predicted"/>
<sequence length="80" mass="9311">MNTSVRFFPGLRRWQHITPQYVKFNILPSEKRIQWACLGLLASVLRNGKPDYWSTELAVREAPAGRSSRRDELELVIIRA</sequence>
<protein>
    <submittedName>
        <fullName evidence="1">Uncharacterized protein</fullName>
    </submittedName>
</protein>
<dbReference type="AlphaFoldDB" id="A0ABD2WRH6"/>